<evidence type="ECO:0000313" key="1">
    <source>
        <dbReference type="EMBL" id="QDH14154.1"/>
    </source>
</evidence>
<evidence type="ECO:0000313" key="2">
    <source>
        <dbReference type="Proteomes" id="UP000318709"/>
    </source>
</evidence>
<keyword evidence="2" id="KW-1185">Reference proteome</keyword>
<organism evidence="1 2">
    <name type="scientific">Formicincola oecophyllae</name>
    <dbReference type="NCBI Taxonomy" id="2558361"/>
    <lineage>
        <taxon>Bacteria</taxon>
        <taxon>Pseudomonadati</taxon>
        <taxon>Pseudomonadota</taxon>
        <taxon>Alphaproteobacteria</taxon>
        <taxon>Acetobacterales</taxon>
        <taxon>Acetobacteraceae</taxon>
        <taxon>Formicincola</taxon>
    </lineage>
</organism>
<proteinExistence type="predicted"/>
<gene>
    <name evidence="1" type="ORF">E3E12_08080</name>
</gene>
<dbReference type="RefSeq" id="WP_141443858.1">
    <property type="nucleotide sequence ID" value="NZ_CP038231.1"/>
</dbReference>
<dbReference type="EMBL" id="CP038231">
    <property type="protein sequence ID" value="QDH14154.1"/>
    <property type="molecule type" value="Genomic_DNA"/>
</dbReference>
<dbReference type="OrthoDB" id="6555981at2"/>
<sequence length="148" mass="15945">MASNPNTNQGMLNRLRGSVTFPEAPHLDVTSDFLTPDGIKVSYTSNVADRLETMTGTVSCPHAKQSVKVEIHLNRALAIANVYQKQIAKDASVGLMVIQSDSPVLDDIKVQNASITKCSDEANNGSQVDWAVTLEGYIIVNADLWTAA</sequence>
<dbReference type="AlphaFoldDB" id="A0A4Y6UAC2"/>
<reference evidence="1 2" key="1">
    <citation type="submission" date="2019-03" db="EMBL/GenBank/DDBJ databases">
        <title>The complete genome sequence of Swingsia_sp. F3b2 LMG30590(T).</title>
        <authorList>
            <person name="Chua K.-O."/>
            <person name="Chan K.-G."/>
            <person name="See-Too W.-S."/>
        </authorList>
    </citation>
    <scope>NUCLEOTIDE SEQUENCE [LARGE SCALE GENOMIC DNA]</scope>
    <source>
        <strain evidence="1 2">F3b2</strain>
    </source>
</reference>
<dbReference type="KEGG" id="swf:E3E12_08080"/>
<name>A0A4Y6UAC2_9PROT</name>
<protein>
    <submittedName>
        <fullName evidence="1">Uncharacterized protein</fullName>
    </submittedName>
</protein>
<dbReference type="Proteomes" id="UP000318709">
    <property type="component" value="Chromosome"/>
</dbReference>
<accession>A0A4Y6UAC2</accession>